<evidence type="ECO:0000256" key="2">
    <source>
        <dbReference type="ARBA" id="ARBA00007613"/>
    </source>
</evidence>
<dbReference type="InterPro" id="IPR051906">
    <property type="entry name" value="TolC-like"/>
</dbReference>
<evidence type="ECO:0000256" key="6">
    <source>
        <dbReference type="ARBA" id="ARBA00023136"/>
    </source>
</evidence>
<evidence type="ECO:0000313" key="11">
    <source>
        <dbReference type="Proteomes" id="UP000780768"/>
    </source>
</evidence>
<reference evidence="10" key="2">
    <citation type="submission" date="2021-09" db="EMBL/GenBank/DDBJ databases">
        <authorList>
            <person name="Gilroy R."/>
        </authorList>
    </citation>
    <scope>NUCLEOTIDE SEQUENCE</scope>
    <source>
        <strain evidence="10">7318</strain>
    </source>
</reference>
<keyword evidence="7" id="KW-0998">Cell outer membrane</keyword>
<dbReference type="SUPFAM" id="SSF56954">
    <property type="entry name" value="Outer membrane efflux proteins (OEP)"/>
    <property type="match status" value="1"/>
</dbReference>
<dbReference type="Pfam" id="PF02321">
    <property type="entry name" value="OEP"/>
    <property type="match status" value="2"/>
</dbReference>
<comment type="subcellular location">
    <subcellularLocation>
        <location evidence="1">Cell outer membrane</location>
    </subcellularLocation>
</comment>
<comment type="similarity">
    <text evidence="2">Belongs to the outer membrane factor (OMF) (TC 1.B.17) family.</text>
</comment>
<dbReference type="GO" id="GO:1990281">
    <property type="term" value="C:efflux pump complex"/>
    <property type="evidence" value="ECO:0007669"/>
    <property type="project" value="TreeGrafter"/>
</dbReference>
<dbReference type="Gene3D" id="1.20.1600.10">
    <property type="entry name" value="Outer membrane efflux proteins (OEP)"/>
    <property type="match status" value="1"/>
</dbReference>
<dbReference type="PANTHER" id="PTHR30026:SF20">
    <property type="entry name" value="OUTER MEMBRANE PROTEIN TOLC"/>
    <property type="match status" value="1"/>
</dbReference>
<proteinExistence type="inferred from homology"/>
<dbReference type="GO" id="GO:0015562">
    <property type="term" value="F:efflux transmembrane transporter activity"/>
    <property type="evidence" value="ECO:0007669"/>
    <property type="project" value="InterPro"/>
</dbReference>
<evidence type="ECO:0000256" key="1">
    <source>
        <dbReference type="ARBA" id="ARBA00004442"/>
    </source>
</evidence>
<reference evidence="10" key="1">
    <citation type="journal article" date="2021" name="PeerJ">
        <title>Extensive microbial diversity within the chicken gut microbiome revealed by metagenomics and culture.</title>
        <authorList>
            <person name="Gilroy R."/>
            <person name="Ravi A."/>
            <person name="Getino M."/>
            <person name="Pursley I."/>
            <person name="Horton D.L."/>
            <person name="Alikhan N.F."/>
            <person name="Baker D."/>
            <person name="Gharbi K."/>
            <person name="Hall N."/>
            <person name="Watson M."/>
            <person name="Adriaenssens E.M."/>
            <person name="Foster-Nyarko E."/>
            <person name="Jarju S."/>
            <person name="Secka A."/>
            <person name="Antonio M."/>
            <person name="Oren A."/>
            <person name="Chaudhuri R.R."/>
            <person name="La Ragione R."/>
            <person name="Hildebrand F."/>
            <person name="Pallen M.J."/>
        </authorList>
    </citation>
    <scope>NUCLEOTIDE SEQUENCE</scope>
    <source>
        <strain evidence="10">7318</strain>
    </source>
</reference>
<protein>
    <submittedName>
        <fullName evidence="10">TolC family protein</fullName>
    </submittedName>
</protein>
<keyword evidence="8" id="KW-0175">Coiled coil</keyword>
<keyword evidence="9" id="KW-0732">Signal</keyword>
<feature type="chain" id="PRO_5037610847" evidence="9">
    <location>
        <begin position="30"/>
        <end position="443"/>
    </location>
</feature>
<dbReference type="AlphaFoldDB" id="A0A921L7I8"/>
<feature type="coiled-coil region" evidence="8">
    <location>
        <begin position="189"/>
        <end position="216"/>
    </location>
</feature>
<dbReference type="GO" id="GO:0009279">
    <property type="term" value="C:cell outer membrane"/>
    <property type="evidence" value="ECO:0007669"/>
    <property type="project" value="UniProtKB-SubCell"/>
</dbReference>
<sequence>MSRKSLNKTITAVLLSGSLFFMGTGAVSAEEVVDLTLDNSVQMALENNRTIKQSYYDTDAARWALKEAKGQKGLTISWQGSAASLNGSYYNQLNRDESYGNVLEAAIPLYTGGQLENNIKANEIGVDISDLNLENTKQQIKFDTTEGYYNILQARNLVGVNEETVSQLQEHLNVVSARYAAGTVAKSDVLRSQTELADAQQNLVNAENNYDLSMSSLNNIIGLPIQTKLNIKDELRYTKYDLNFDECVDTAMANRPDGVAAIKAVEQAQAMVDAAKAGNLPQVEAYTSYTIDGNDAFKDDAAEQAQVGIRANWNIFDNNVTKAQVRQAEAALYKAQEQAQYIREGIQLEVHQAYLSLLAAEKNIKTTSVAVNQATEDYQIAQVRYSAGVGTNIDVMDASVALTTARTNYVQALYDYNVSKAQLDKAMGMPVDLDVQAVAAKTY</sequence>
<feature type="signal peptide" evidence="9">
    <location>
        <begin position="1"/>
        <end position="29"/>
    </location>
</feature>
<gene>
    <name evidence="10" type="ORF">K8V65_03790</name>
</gene>
<evidence type="ECO:0000256" key="3">
    <source>
        <dbReference type="ARBA" id="ARBA00022448"/>
    </source>
</evidence>
<evidence type="ECO:0000256" key="5">
    <source>
        <dbReference type="ARBA" id="ARBA00022692"/>
    </source>
</evidence>
<dbReference type="EMBL" id="DYVR01000102">
    <property type="protein sequence ID" value="HJF84763.1"/>
    <property type="molecule type" value="Genomic_DNA"/>
</dbReference>
<evidence type="ECO:0000256" key="8">
    <source>
        <dbReference type="SAM" id="Coils"/>
    </source>
</evidence>
<evidence type="ECO:0000256" key="9">
    <source>
        <dbReference type="SAM" id="SignalP"/>
    </source>
</evidence>
<dbReference type="GO" id="GO:0015288">
    <property type="term" value="F:porin activity"/>
    <property type="evidence" value="ECO:0007669"/>
    <property type="project" value="TreeGrafter"/>
</dbReference>
<dbReference type="InterPro" id="IPR003423">
    <property type="entry name" value="OMP_efflux"/>
</dbReference>
<dbReference type="Proteomes" id="UP000780768">
    <property type="component" value="Unassembled WGS sequence"/>
</dbReference>
<keyword evidence="3" id="KW-0813">Transport</keyword>
<organism evidence="10 11">
    <name type="scientific">Megamonas hypermegale</name>
    <dbReference type="NCBI Taxonomy" id="158847"/>
    <lineage>
        <taxon>Bacteria</taxon>
        <taxon>Bacillati</taxon>
        <taxon>Bacillota</taxon>
        <taxon>Negativicutes</taxon>
        <taxon>Selenomonadales</taxon>
        <taxon>Selenomonadaceae</taxon>
        <taxon>Megamonas</taxon>
    </lineage>
</organism>
<evidence type="ECO:0000256" key="4">
    <source>
        <dbReference type="ARBA" id="ARBA00022452"/>
    </source>
</evidence>
<dbReference type="PANTHER" id="PTHR30026">
    <property type="entry name" value="OUTER MEMBRANE PROTEIN TOLC"/>
    <property type="match status" value="1"/>
</dbReference>
<accession>A0A921L7I8</accession>
<keyword evidence="5" id="KW-0812">Transmembrane</keyword>
<keyword evidence="6" id="KW-0472">Membrane</keyword>
<evidence type="ECO:0000313" key="10">
    <source>
        <dbReference type="EMBL" id="HJF84763.1"/>
    </source>
</evidence>
<keyword evidence="4" id="KW-1134">Transmembrane beta strand</keyword>
<name>A0A921L7I8_9FIRM</name>
<comment type="caution">
    <text evidence="10">The sequence shown here is derived from an EMBL/GenBank/DDBJ whole genome shotgun (WGS) entry which is preliminary data.</text>
</comment>
<evidence type="ECO:0000256" key="7">
    <source>
        <dbReference type="ARBA" id="ARBA00023237"/>
    </source>
</evidence>